<dbReference type="RefSeq" id="WP_277443182.1">
    <property type="nucleotide sequence ID" value="NZ_JAKOAV010000008.1"/>
</dbReference>
<sequence length="130" mass="13939">MQLSPGERSILSYFSSDNQAQKAVNALRNAGMKEVRLDRVSRYGEELNREFNNPVNNALSLTGLTLFSSGDSENLNDNGRILLGADPSSSGYGCADYGVAGGRAFLVTVVTSDKHVNKAVEIIKQKGGEV</sequence>
<keyword evidence="2" id="KW-1185">Reference proteome</keyword>
<accession>A0A9X4GYL9</accession>
<dbReference type="AlphaFoldDB" id="A0A9X4GYL9"/>
<name>A0A9X4GYL9_9FIRM</name>
<dbReference type="EMBL" id="JAKOAV010000008">
    <property type="protein sequence ID" value="MDF9407927.1"/>
    <property type="molecule type" value="Genomic_DNA"/>
</dbReference>
<evidence type="ECO:0000313" key="2">
    <source>
        <dbReference type="Proteomes" id="UP001154312"/>
    </source>
</evidence>
<organism evidence="1 2">
    <name type="scientific">Pelotomaculum isophthalicicum JI</name>
    <dbReference type="NCBI Taxonomy" id="947010"/>
    <lineage>
        <taxon>Bacteria</taxon>
        <taxon>Bacillati</taxon>
        <taxon>Bacillota</taxon>
        <taxon>Clostridia</taxon>
        <taxon>Eubacteriales</taxon>
        <taxon>Desulfotomaculaceae</taxon>
        <taxon>Pelotomaculum</taxon>
    </lineage>
</organism>
<dbReference type="Proteomes" id="UP001154312">
    <property type="component" value="Unassembled WGS sequence"/>
</dbReference>
<comment type="caution">
    <text evidence="1">The sequence shown here is derived from an EMBL/GenBank/DDBJ whole genome shotgun (WGS) entry which is preliminary data.</text>
</comment>
<proteinExistence type="predicted"/>
<evidence type="ECO:0000313" key="1">
    <source>
        <dbReference type="EMBL" id="MDF9407927.1"/>
    </source>
</evidence>
<gene>
    <name evidence="1" type="ORF">L7E55_06060</name>
</gene>
<protein>
    <submittedName>
        <fullName evidence="1">Uncharacterized protein</fullName>
    </submittedName>
</protein>
<reference evidence="1" key="1">
    <citation type="submission" date="2022-02" db="EMBL/GenBank/DDBJ databases">
        <authorList>
            <person name="Leng L."/>
        </authorList>
    </citation>
    <scope>NUCLEOTIDE SEQUENCE</scope>
    <source>
        <strain evidence="1">JI</strain>
    </source>
</reference>